<protein>
    <submittedName>
        <fullName evidence="1">Uncharacterized protein</fullName>
    </submittedName>
</protein>
<dbReference type="EMBL" id="JACXAE010000086">
    <property type="protein sequence ID" value="MBD2775982.1"/>
    <property type="molecule type" value="Genomic_DNA"/>
</dbReference>
<evidence type="ECO:0000313" key="1">
    <source>
        <dbReference type="EMBL" id="MBD2775982.1"/>
    </source>
</evidence>
<proteinExistence type="predicted"/>
<organism evidence="1 2">
    <name type="scientific">Iningainema tapete BLCC-T55</name>
    <dbReference type="NCBI Taxonomy" id="2748662"/>
    <lineage>
        <taxon>Bacteria</taxon>
        <taxon>Bacillati</taxon>
        <taxon>Cyanobacteriota</taxon>
        <taxon>Cyanophyceae</taxon>
        <taxon>Nostocales</taxon>
        <taxon>Scytonemataceae</taxon>
        <taxon>Iningainema tapete</taxon>
    </lineage>
</organism>
<reference evidence="1" key="1">
    <citation type="submission" date="2020-09" db="EMBL/GenBank/DDBJ databases">
        <title>Iningainema tapete sp. nov. (Scytonemataceae, Cyanobacteria) from greenhouses in central Florida (USA) produces two types of nodularin with biosynthetic potential for microcystin-LR and anabaenopeptins.</title>
        <authorList>
            <person name="Berthold D.E."/>
            <person name="Lefler F.W."/>
            <person name="Huang I.-S."/>
            <person name="Abdulla H."/>
            <person name="Zimba P.V."/>
            <person name="Laughinghouse H.D. IV."/>
        </authorList>
    </citation>
    <scope>NUCLEOTIDE SEQUENCE</scope>
    <source>
        <strain evidence="1">BLCCT55</strain>
    </source>
</reference>
<gene>
    <name evidence="1" type="ORF">ICL16_28970</name>
</gene>
<sequence>MLEGFFGTLQACLPNDYQGSVPRKLLVECSTIRSGRTPEFLIVVVGHPNNDFRFQKADLDAYISERGLLLEPYGVVLMKNRTSAIDYLEAGLLNILQTTGFGDVMLIFQKGCFVCRVTFSYRQDIKI</sequence>
<dbReference type="Proteomes" id="UP000629098">
    <property type="component" value="Unassembled WGS sequence"/>
</dbReference>
<keyword evidence="2" id="KW-1185">Reference proteome</keyword>
<name>A0A8J7BYL9_9CYAN</name>
<dbReference type="AlphaFoldDB" id="A0A8J7BYL9"/>
<evidence type="ECO:0000313" key="2">
    <source>
        <dbReference type="Proteomes" id="UP000629098"/>
    </source>
</evidence>
<accession>A0A8J7BYL9</accession>
<comment type="caution">
    <text evidence="1">The sequence shown here is derived from an EMBL/GenBank/DDBJ whole genome shotgun (WGS) entry which is preliminary data.</text>
</comment>